<gene>
    <name evidence="9" type="ORF">SFB21_3190</name>
</gene>
<organism evidence="9 10">
    <name type="scientific">Acinetobacter bouvetii</name>
    <dbReference type="NCBI Taxonomy" id="202951"/>
    <lineage>
        <taxon>Bacteria</taxon>
        <taxon>Pseudomonadati</taxon>
        <taxon>Pseudomonadota</taxon>
        <taxon>Gammaproteobacteria</taxon>
        <taxon>Moraxellales</taxon>
        <taxon>Moraxellaceae</taxon>
        <taxon>Acinetobacter</taxon>
    </lineage>
</organism>
<name>A0A811GMR0_9GAMM</name>
<sequence>MKLKTLSTAMILATVPMTGAFAAALDRSGQSISAFLQPGNYFEAGISVLDPSVSGKIKGTNISVGEMADDYQFYNTALKLQLTPNFSFGLIYDQPFGAAVTYPTGQGAPLFWDPTGTTKAEVETQNLSLILGFQPTENWNIYGGGVYQTVKGNVELHGAAYSGSLLAPTANFSGYKENIGEDSAAGWLAGVAYQIPEIALKASLTYRSEIEHSVVVQESSTSSTAGIAGLINLNNGKGSTDITTPQSVNLDFQTGIMADTVAFANIRWVEWSKFAIRPYAFGKASVAAGASPTINKPNGFDLLAYTDDQISATVGVGRKLSEKWAGTVAVGYDTGAGNPVSTLGPTEGYWNVGLGLQFSPAPNYFIAGGVKYFMLGDAKAQSGAQFNTPAYVADFNDNDAWAYGLKIGYKF</sequence>
<proteinExistence type="inferred from homology"/>
<dbReference type="Pfam" id="PF03349">
    <property type="entry name" value="Toluene_X"/>
    <property type="match status" value="1"/>
</dbReference>
<evidence type="ECO:0000256" key="4">
    <source>
        <dbReference type="ARBA" id="ARBA00022692"/>
    </source>
</evidence>
<evidence type="ECO:0000256" key="6">
    <source>
        <dbReference type="ARBA" id="ARBA00023136"/>
    </source>
</evidence>
<reference evidence="9 10" key="1">
    <citation type="submission" date="2020-02" db="EMBL/GenBank/DDBJ databases">
        <authorList>
            <person name="Chaudhuri R."/>
        </authorList>
    </citation>
    <scope>NUCLEOTIDE SEQUENCE [LARGE SCALE GENOMIC DNA]</scope>
    <source>
        <strain evidence="9">SFB21</strain>
    </source>
</reference>
<dbReference type="PANTHER" id="PTHR35093:SF8">
    <property type="entry name" value="OUTER MEMBRANE PROTEIN NMB0088-RELATED"/>
    <property type="match status" value="1"/>
</dbReference>
<evidence type="ECO:0000256" key="3">
    <source>
        <dbReference type="ARBA" id="ARBA00022452"/>
    </source>
</evidence>
<dbReference type="Proteomes" id="UP000489961">
    <property type="component" value="Unassembled WGS sequence"/>
</dbReference>
<dbReference type="InterPro" id="IPR005017">
    <property type="entry name" value="OMPP1/FadL/TodX"/>
</dbReference>
<keyword evidence="7" id="KW-0998">Cell outer membrane</keyword>
<evidence type="ECO:0000256" key="5">
    <source>
        <dbReference type="ARBA" id="ARBA00022729"/>
    </source>
</evidence>
<evidence type="ECO:0000256" key="1">
    <source>
        <dbReference type="ARBA" id="ARBA00004571"/>
    </source>
</evidence>
<comment type="similarity">
    <text evidence="2">Belongs to the OmpP1/FadL family.</text>
</comment>
<accession>A0A811GMR0</accession>
<protein>
    <submittedName>
        <fullName evidence="9">Outer membrane protein transport protein (OMPP1/FadL/TodX)</fullName>
    </submittedName>
</protein>
<dbReference type="EMBL" id="CADDTS010000050">
    <property type="protein sequence ID" value="CAB1222870.1"/>
    <property type="molecule type" value="Genomic_DNA"/>
</dbReference>
<dbReference type="AlphaFoldDB" id="A0A811GMR0"/>
<keyword evidence="4" id="KW-0812">Transmembrane</keyword>
<evidence type="ECO:0000313" key="9">
    <source>
        <dbReference type="EMBL" id="CAB1222870.1"/>
    </source>
</evidence>
<dbReference type="GO" id="GO:0015483">
    <property type="term" value="F:long-chain fatty acid transporting porin activity"/>
    <property type="evidence" value="ECO:0007669"/>
    <property type="project" value="TreeGrafter"/>
</dbReference>
<feature type="chain" id="PRO_5032400731" evidence="8">
    <location>
        <begin position="23"/>
        <end position="411"/>
    </location>
</feature>
<dbReference type="PANTHER" id="PTHR35093">
    <property type="entry name" value="OUTER MEMBRANE PROTEIN NMB0088-RELATED"/>
    <property type="match status" value="1"/>
</dbReference>
<feature type="signal peptide" evidence="8">
    <location>
        <begin position="1"/>
        <end position="22"/>
    </location>
</feature>
<dbReference type="GO" id="GO:0009279">
    <property type="term" value="C:cell outer membrane"/>
    <property type="evidence" value="ECO:0007669"/>
    <property type="project" value="UniProtKB-SubCell"/>
</dbReference>
<dbReference type="Gene3D" id="2.40.160.60">
    <property type="entry name" value="Outer membrane protein transport protein (OMPP1/FadL/TodX)"/>
    <property type="match status" value="1"/>
</dbReference>
<evidence type="ECO:0000256" key="8">
    <source>
        <dbReference type="SAM" id="SignalP"/>
    </source>
</evidence>
<keyword evidence="3" id="KW-1134">Transmembrane beta strand</keyword>
<keyword evidence="6" id="KW-0472">Membrane</keyword>
<evidence type="ECO:0000256" key="7">
    <source>
        <dbReference type="ARBA" id="ARBA00023237"/>
    </source>
</evidence>
<comment type="subcellular location">
    <subcellularLocation>
        <location evidence="1">Cell outer membrane</location>
        <topology evidence="1">Multi-pass membrane protein</topology>
    </subcellularLocation>
</comment>
<comment type="caution">
    <text evidence="9">The sequence shown here is derived from an EMBL/GenBank/DDBJ whole genome shotgun (WGS) entry which is preliminary data.</text>
</comment>
<evidence type="ECO:0000256" key="2">
    <source>
        <dbReference type="ARBA" id="ARBA00008163"/>
    </source>
</evidence>
<evidence type="ECO:0000313" key="10">
    <source>
        <dbReference type="Proteomes" id="UP000489961"/>
    </source>
</evidence>
<keyword evidence="5 8" id="KW-0732">Signal</keyword>
<dbReference type="SUPFAM" id="SSF56935">
    <property type="entry name" value="Porins"/>
    <property type="match status" value="1"/>
</dbReference>
<dbReference type="RefSeq" id="WP_174560880.1">
    <property type="nucleotide sequence ID" value="NZ_CADDTS010000050.1"/>
</dbReference>